<evidence type="ECO:0000256" key="7">
    <source>
        <dbReference type="SAM" id="Phobius"/>
    </source>
</evidence>
<feature type="transmembrane region" description="Helical" evidence="7">
    <location>
        <begin position="178"/>
        <end position="197"/>
    </location>
</feature>
<name>A0ABP3QT93_9HYPH</name>
<feature type="transmembrane region" description="Helical" evidence="7">
    <location>
        <begin position="499"/>
        <end position="523"/>
    </location>
</feature>
<dbReference type="EMBL" id="BAAADE010000001">
    <property type="protein sequence ID" value="GAA0593860.1"/>
    <property type="molecule type" value="Genomic_DNA"/>
</dbReference>
<feature type="transmembrane region" description="Helical" evidence="7">
    <location>
        <begin position="535"/>
        <end position="555"/>
    </location>
</feature>
<dbReference type="PANTHER" id="PTHR43867">
    <property type="entry name" value="CELLULOSE SYNTHASE CATALYTIC SUBUNIT A [UDP-FORMING]"/>
    <property type="match status" value="1"/>
</dbReference>
<dbReference type="CDD" id="cd06427">
    <property type="entry name" value="CESA_like_2"/>
    <property type="match status" value="1"/>
</dbReference>
<protein>
    <submittedName>
        <fullName evidence="9">Glycosyltransferase family 2 protein</fullName>
    </submittedName>
</protein>
<dbReference type="PANTHER" id="PTHR43867:SF2">
    <property type="entry name" value="CELLULOSE SYNTHASE CATALYTIC SUBUNIT A [UDP-FORMING]"/>
    <property type="match status" value="1"/>
</dbReference>
<gene>
    <name evidence="9" type="ORF">GCM10008943_06140</name>
</gene>
<evidence type="ECO:0000313" key="10">
    <source>
        <dbReference type="Proteomes" id="UP001424441"/>
    </source>
</evidence>
<dbReference type="Gene3D" id="3.90.550.10">
    <property type="entry name" value="Spore Coat Polysaccharide Biosynthesis Protein SpsA, Chain A"/>
    <property type="match status" value="1"/>
</dbReference>
<comment type="caution">
    <text evidence="9">The sequence shown here is derived from an EMBL/GenBank/DDBJ whole genome shotgun (WGS) entry which is preliminary data.</text>
</comment>
<feature type="domain" description="Glycosyltransferase 2-like" evidence="8">
    <location>
        <begin position="329"/>
        <end position="526"/>
    </location>
</feature>
<evidence type="ECO:0000256" key="1">
    <source>
        <dbReference type="ARBA" id="ARBA00004141"/>
    </source>
</evidence>
<feature type="transmembrane region" description="Helical" evidence="7">
    <location>
        <begin position="567"/>
        <end position="589"/>
    </location>
</feature>
<keyword evidence="5 7" id="KW-1133">Transmembrane helix</keyword>
<dbReference type="SUPFAM" id="SSF53448">
    <property type="entry name" value="Nucleotide-diphospho-sugar transferases"/>
    <property type="match status" value="1"/>
</dbReference>
<evidence type="ECO:0000256" key="4">
    <source>
        <dbReference type="ARBA" id="ARBA00022692"/>
    </source>
</evidence>
<proteinExistence type="predicted"/>
<keyword evidence="6 7" id="KW-0472">Membrane</keyword>
<dbReference type="InterPro" id="IPR029044">
    <property type="entry name" value="Nucleotide-diphossugar_trans"/>
</dbReference>
<accession>A0ABP3QT93</accession>
<dbReference type="InterPro" id="IPR001173">
    <property type="entry name" value="Glyco_trans_2-like"/>
</dbReference>
<dbReference type="Proteomes" id="UP001424441">
    <property type="component" value="Unassembled WGS sequence"/>
</dbReference>
<keyword evidence="4 7" id="KW-0812">Transmembrane</keyword>
<keyword evidence="2" id="KW-0328">Glycosyltransferase</keyword>
<evidence type="ECO:0000256" key="3">
    <source>
        <dbReference type="ARBA" id="ARBA00022679"/>
    </source>
</evidence>
<organism evidence="9 10">
    <name type="scientific">Paenochrobactrum glaciei</name>
    <dbReference type="NCBI Taxonomy" id="486407"/>
    <lineage>
        <taxon>Bacteria</taxon>
        <taxon>Pseudomonadati</taxon>
        <taxon>Pseudomonadota</taxon>
        <taxon>Alphaproteobacteria</taxon>
        <taxon>Hyphomicrobiales</taxon>
        <taxon>Brucellaceae</taxon>
        <taxon>Paenochrobactrum</taxon>
    </lineage>
</organism>
<evidence type="ECO:0000313" key="9">
    <source>
        <dbReference type="EMBL" id="GAA0593860.1"/>
    </source>
</evidence>
<sequence>MRADRVNQDYFNLFCNLSARLEQYGVARNDIKKAYVRAGNDPALFFNEAHCSGVASETILFGVVADYLNLPFRDRVTSCRVIDDKSRVPAELSFIQHALVLDAQNKVLLYLSPSMEHMTTLKYYLSTNPSLNFKIAICPPSVIQLLDRRSKKHELARKAVTMTPAKFSSRRVLDTRQAFIIAFSVSLLAFLFFNFLWPTLFAFHIFLSCFFFTCVGIRLLAAMSAQRLPKLQQTLPLPSDLPNYTVLVPLYKESDVIPQLLDALSNLHWPRGRLDIKIICEADDRETLRILGYFKLPPFMEVVRVPNVGPRTKPKALNYALQFARGEFVAVFDAEDRPHPLQLLDAWAAFQKGGEQLACVQAPLIIGNFRNNFLTRLFSFEYTGLFRGLLPWMARHDLVMPLGGTSNHMRRSALEKVGGWDAYNVTEDADLGVRLARFGYSIKTITHGTIEDAPENFPDWYKQRTRWMKGWMQTSLVHLRKPTETSRQLGFKRFIISQVYMLGLIISALFHPLMLMTMIFLVVSAFFSPFEVRHVMLLTIDMMNIVMAYVSYYLLSARAAEKSEMDGYPYLLGIVPYWMMISLATWRALLQLMREPFLWEKTPHFRSSNASQILVSEALYQNAVYLEDAKNAVPAPMILVSSSPIASRSRPS</sequence>
<evidence type="ECO:0000256" key="2">
    <source>
        <dbReference type="ARBA" id="ARBA00022676"/>
    </source>
</evidence>
<feature type="transmembrane region" description="Helical" evidence="7">
    <location>
        <begin position="203"/>
        <end position="221"/>
    </location>
</feature>
<dbReference type="RefSeq" id="WP_343801196.1">
    <property type="nucleotide sequence ID" value="NZ_BAAADE010000001.1"/>
</dbReference>
<evidence type="ECO:0000256" key="6">
    <source>
        <dbReference type="ARBA" id="ARBA00023136"/>
    </source>
</evidence>
<keyword evidence="10" id="KW-1185">Reference proteome</keyword>
<reference evidence="10" key="1">
    <citation type="journal article" date="2019" name="Int. J. Syst. Evol. Microbiol.">
        <title>The Global Catalogue of Microorganisms (GCM) 10K type strain sequencing project: providing services to taxonomists for standard genome sequencing and annotation.</title>
        <authorList>
            <consortium name="The Broad Institute Genomics Platform"/>
            <consortium name="The Broad Institute Genome Sequencing Center for Infectious Disease"/>
            <person name="Wu L."/>
            <person name="Ma J."/>
        </authorList>
    </citation>
    <scope>NUCLEOTIDE SEQUENCE [LARGE SCALE GENOMIC DNA]</scope>
    <source>
        <strain evidence="10">JCM 15115</strain>
    </source>
</reference>
<comment type="subcellular location">
    <subcellularLocation>
        <location evidence="1">Membrane</location>
        <topology evidence="1">Multi-pass membrane protein</topology>
    </subcellularLocation>
</comment>
<dbReference type="InterPro" id="IPR050321">
    <property type="entry name" value="Glycosyltr_2/OpgH_subfam"/>
</dbReference>
<dbReference type="Pfam" id="PF13632">
    <property type="entry name" value="Glyco_trans_2_3"/>
    <property type="match status" value="1"/>
</dbReference>
<keyword evidence="3" id="KW-0808">Transferase</keyword>
<evidence type="ECO:0000256" key="5">
    <source>
        <dbReference type="ARBA" id="ARBA00022989"/>
    </source>
</evidence>
<evidence type="ECO:0000259" key="8">
    <source>
        <dbReference type="Pfam" id="PF13632"/>
    </source>
</evidence>